<evidence type="ECO:0000256" key="1">
    <source>
        <dbReference type="ARBA" id="ARBA00006700"/>
    </source>
</evidence>
<evidence type="ECO:0000256" key="3">
    <source>
        <dbReference type="ARBA" id="ARBA00023274"/>
    </source>
</evidence>
<dbReference type="EMBL" id="MFKW01000008">
    <property type="protein sequence ID" value="OGG51965.1"/>
    <property type="molecule type" value="Genomic_DNA"/>
</dbReference>
<comment type="similarity">
    <text evidence="1">Belongs to the universal ribosomal protein uL23 family.</text>
</comment>
<evidence type="ECO:0000256" key="4">
    <source>
        <dbReference type="ARBA" id="ARBA00035481"/>
    </source>
</evidence>
<evidence type="ECO:0000256" key="2">
    <source>
        <dbReference type="ARBA" id="ARBA00022980"/>
    </source>
</evidence>
<name>A0A1F6CS63_9BACT</name>
<sequence>MTRDISTILRHARITEKASMHQGLGVYTFDIARAATKRDVMQAVRAVYGVTPHKVRVVSIPTKSRRNARTGKVGFTGGGKKAYVYLKKGESITIG</sequence>
<dbReference type="GO" id="GO:0006412">
    <property type="term" value="P:translation"/>
    <property type="evidence" value="ECO:0007669"/>
    <property type="project" value="InterPro"/>
</dbReference>
<dbReference type="GO" id="GO:1990904">
    <property type="term" value="C:ribonucleoprotein complex"/>
    <property type="evidence" value="ECO:0007669"/>
    <property type="project" value="UniProtKB-KW"/>
</dbReference>
<organism evidence="5 6">
    <name type="scientific">Candidatus Kaiserbacteria bacterium RIFCSPHIGHO2_01_FULL_54_36b</name>
    <dbReference type="NCBI Taxonomy" id="1798483"/>
    <lineage>
        <taxon>Bacteria</taxon>
        <taxon>Candidatus Kaiseribacteriota</taxon>
    </lineage>
</organism>
<dbReference type="InterPro" id="IPR013025">
    <property type="entry name" value="Ribosomal_uL23-like"/>
</dbReference>
<dbReference type="GO" id="GO:0005840">
    <property type="term" value="C:ribosome"/>
    <property type="evidence" value="ECO:0007669"/>
    <property type="project" value="UniProtKB-KW"/>
</dbReference>
<dbReference type="Pfam" id="PF00276">
    <property type="entry name" value="Ribosomal_L23"/>
    <property type="match status" value="1"/>
</dbReference>
<dbReference type="InterPro" id="IPR012678">
    <property type="entry name" value="Ribosomal_uL23/eL15/eS24_sf"/>
</dbReference>
<dbReference type="SUPFAM" id="SSF54189">
    <property type="entry name" value="Ribosomal proteins S24e, L23 and L15e"/>
    <property type="match status" value="1"/>
</dbReference>
<dbReference type="InterPro" id="IPR012677">
    <property type="entry name" value="Nucleotide-bd_a/b_plait_sf"/>
</dbReference>
<dbReference type="Gene3D" id="3.30.70.330">
    <property type="match status" value="1"/>
</dbReference>
<dbReference type="AlphaFoldDB" id="A0A1F6CS63"/>
<keyword evidence="3" id="KW-0687">Ribonucleoprotein</keyword>
<evidence type="ECO:0000313" key="6">
    <source>
        <dbReference type="Proteomes" id="UP000176445"/>
    </source>
</evidence>
<evidence type="ECO:0000313" key="5">
    <source>
        <dbReference type="EMBL" id="OGG51965.1"/>
    </source>
</evidence>
<dbReference type="GO" id="GO:0003735">
    <property type="term" value="F:structural constituent of ribosome"/>
    <property type="evidence" value="ECO:0007669"/>
    <property type="project" value="InterPro"/>
</dbReference>
<protein>
    <recommendedName>
        <fullName evidence="4">50S ribosomal protein L23</fullName>
    </recommendedName>
</protein>
<gene>
    <name evidence="5" type="ORF">A2704_00050</name>
</gene>
<comment type="caution">
    <text evidence="5">The sequence shown here is derived from an EMBL/GenBank/DDBJ whole genome shotgun (WGS) entry which is preliminary data.</text>
</comment>
<accession>A0A1F6CS63</accession>
<proteinExistence type="inferred from homology"/>
<dbReference type="Proteomes" id="UP000176445">
    <property type="component" value="Unassembled WGS sequence"/>
</dbReference>
<reference evidence="5 6" key="1">
    <citation type="journal article" date="2016" name="Nat. Commun.">
        <title>Thousands of microbial genomes shed light on interconnected biogeochemical processes in an aquifer system.</title>
        <authorList>
            <person name="Anantharaman K."/>
            <person name="Brown C.T."/>
            <person name="Hug L.A."/>
            <person name="Sharon I."/>
            <person name="Castelle C.J."/>
            <person name="Probst A.J."/>
            <person name="Thomas B.C."/>
            <person name="Singh A."/>
            <person name="Wilkins M.J."/>
            <person name="Karaoz U."/>
            <person name="Brodie E.L."/>
            <person name="Williams K.H."/>
            <person name="Hubbard S.S."/>
            <person name="Banfield J.F."/>
        </authorList>
    </citation>
    <scope>NUCLEOTIDE SEQUENCE [LARGE SCALE GENOMIC DNA]</scope>
</reference>
<keyword evidence="2 5" id="KW-0689">Ribosomal protein</keyword>